<evidence type="ECO:0000313" key="1">
    <source>
        <dbReference type="EnsemblPlants" id="AET5Gv21046000.8"/>
    </source>
</evidence>
<sequence length="65" mass="7511">MLDQTKNKLIGLKIRPKIFPSDQFFITLHSEMFPSALFLDIAGEMIEIKLILASYQDPLRSNQMI</sequence>
<keyword evidence="2" id="KW-1185">Reference proteome</keyword>
<dbReference type="AlphaFoldDB" id="A0A453M4X6"/>
<reference evidence="1" key="4">
    <citation type="submission" date="2019-03" db="UniProtKB">
        <authorList>
            <consortium name="EnsemblPlants"/>
        </authorList>
    </citation>
    <scope>IDENTIFICATION</scope>
</reference>
<protein>
    <submittedName>
        <fullName evidence="1">Uncharacterized protein</fullName>
    </submittedName>
</protein>
<organism evidence="1 2">
    <name type="scientific">Aegilops tauschii subsp. strangulata</name>
    <name type="common">Goatgrass</name>
    <dbReference type="NCBI Taxonomy" id="200361"/>
    <lineage>
        <taxon>Eukaryota</taxon>
        <taxon>Viridiplantae</taxon>
        <taxon>Streptophyta</taxon>
        <taxon>Embryophyta</taxon>
        <taxon>Tracheophyta</taxon>
        <taxon>Spermatophyta</taxon>
        <taxon>Magnoliopsida</taxon>
        <taxon>Liliopsida</taxon>
        <taxon>Poales</taxon>
        <taxon>Poaceae</taxon>
        <taxon>BOP clade</taxon>
        <taxon>Pooideae</taxon>
        <taxon>Triticodae</taxon>
        <taxon>Triticeae</taxon>
        <taxon>Triticinae</taxon>
        <taxon>Aegilops</taxon>
    </lineage>
</organism>
<evidence type="ECO:0000313" key="2">
    <source>
        <dbReference type="Proteomes" id="UP000015105"/>
    </source>
</evidence>
<reference evidence="1" key="5">
    <citation type="journal article" date="2021" name="G3 (Bethesda)">
        <title>Aegilops tauschii genome assembly Aet v5.0 features greater sequence contiguity and improved annotation.</title>
        <authorList>
            <person name="Wang L."/>
            <person name="Zhu T."/>
            <person name="Rodriguez J.C."/>
            <person name="Deal K.R."/>
            <person name="Dubcovsky J."/>
            <person name="McGuire P.E."/>
            <person name="Lux T."/>
            <person name="Spannagl M."/>
            <person name="Mayer K.F.X."/>
            <person name="Baldrich P."/>
            <person name="Meyers B.C."/>
            <person name="Huo N."/>
            <person name="Gu Y.Q."/>
            <person name="Zhou H."/>
            <person name="Devos K.M."/>
            <person name="Bennetzen J.L."/>
            <person name="Unver T."/>
            <person name="Budak H."/>
            <person name="Gulick P.J."/>
            <person name="Galiba G."/>
            <person name="Kalapos B."/>
            <person name="Nelson D.R."/>
            <person name="Li P."/>
            <person name="You F.M."/>
            <person name="Luo M.C."/>
            <person name="Dvorak J."/>
        </authorList>
    </citation>
    <scope>NUCLEOTIDE SEQUENCE [LARGE SCALE GENOMIC DNA]</scope>
    <source>
        <strain evidence="1">cv. AL8/78</strain>
    </source>
</reference>
<dbReference type="EnsemblPlants" id="AET5Gv21046000.8">
    <property type="protein sequence ID" value="AET5Gv21046000.8"/>
    <property type="gene ID" value="AET5Gv21046000"/>
</dbReference>
<dbReference type="Proteomes" id="UP000015105">
    <property type="component" value="Chromosome 5D"/>
</dbReference>
<dbReference type="Gramene" id="AET5Gv21046000.8">
    <property type="protein sequence ID" value="AET5Gv21046000.8"/>
    <property type="gene ID" value="AET5Gv21046000"/>
</dbReference>
<name>A0A453M4X6_AEGTS</name>
<reference evidence="1" key="3">
    <citation type="journal article" date="2017" name="Nature">
        <title>Genome sequence of the progenitor of the wheat D genome Aegilops tauschii.</title>
        <authorList>
            <person name="Luo M.C."/>
            <person name="Gu Y.Q."/>
            <person name="Puiu D."/>
            <person name="Wang H."/>
            <person name="Twardziok S.O."/>
            <person name="Deal K.R."/>
            <person name="Huo N."/>
            <person name="Zhu T."/>
            <person name="Wang L."/>
            <person name="Wang Y."/>
            <person name="McGuire P.E."/>
            <person name="Liu S."/>
            <person name="Long H."/>
            <person name="Ramasamy R.K."/>
            <person name="Rodriguez J.C."/>
            <person name="Van S.L."/>
            <person name="Yuan L."/>
            <person name="Wang Z."/>
            <person name="Xia Z."/>
            <person name="Xiao L."/>
            <person name="Anderson O.D."/>
            <person name="Ouyang S."/>
            <person name="Liang Y."/>
            <person name="Zimin A.V."/>
            <person name="Pertea G."/>
            <person name="Qi P."/>
            <person name="Bennetzen J.L."/>
            <person name="Dai X."/>
            <person name="Dawson M.W."/>
            <person name="Muller H.G."/>
            <person name="Kugler K."/>
            <person name="Rivarola-Duarte L."/>
            <person name="Spannagl M."/>
            <person name="Mayer K.F.X."/>
            <person name="Lu F.H."/>
            <person name="Bevan M.W."/>
            <person name="Leroy P."/>
            <person name="Li P."/>
            <person name="You F.M."/>
            <person name="Sun Q."/>
            <person name="Liu Z."/>
            <person name="Lyons E."/>
            <person name="Wicker T."/>
            <person name="Salzberg S.L."/>
            <person name="Devos K.M."/>
            <person name="Dvorak J."/>
        </authorList>
    </citation>
    <scope>NUCLEOTIDE SEQUENCE [LARGE SCALE GENOMIC DNA]</scope>
    <source>
        <strain evidence="1">cv. AL8/78</strain>
    </source>
</reference>
<reference evidence="2" key="1">
    <citation type="journal article" date="2014" name="Science">
        <title>Ancient hybridizations among the ancestral genomes of bread wheat.</title>
        <authorList>
            <consortium name="International Wheat Genome Sequencing Consortium,"/>
            <person name="Marcussen T."/>
            <person name="Sandve S.R."/>
            <person name="Heier L."/>
            <person name="Spannagl M."/>
            <person name="Pfeifer M."/>
            <person name="Jakobsen K.S."/>
            <person name="Wulff B.B."/>
            <person name="Steuernagel B."/>
            <person name="Mayer K.F."/>
            <person name="Olsen O.A."/>
        </authorList>
    </citation>
    <scope>NUCLEOTIDE SEQUENCE [LARGE SCALE GENOMIC DNA]</scope>
    <source>
        <strain evidence="2">cv. AL8/78</strain>
    </source>
</reference>
<proteinExistence type="predicted"/>
<accession>A0A453M4X6</accession>
<reference evidence="2" key="2">
    <citation type="journal article" date="2017" name="Nat. Plants">
        <title>The Aegilops tauschii genome reveals multiple impacts of transposons.</title>
        <authorList>
            <person name="Zhao G."/>
            <person name="Zou C."/>
            <person name="Li K."/>
            <person name="Wang K."/>
            <person name="Li T."/>
            <person name="Gao L."/>
            <person name="Zhang X."/>
            <person name="Wang H."/>
            <person name="Yang Z."/>
            <person name="Liu X."/>
            <person name="Jiang W."/>
            <person name="Mao L."/>
            <person name="Kong X."/>
            <person name="Jiao Y."/>
            <person name="Jia J."/>
        </authorList>
    </citation>
    <scope>NUCLEOTIDE SEQUENCE [LARGE SCALE GENOMIC DNA]</scope>
    <source>
        <strain evidence="2">cv. AL8/78</strain>
    </source>
</reference>